<feature type="transmembrane region" description="Helical" evidence="2">
    <location>
        <begin position="85"/>
        <end position="106"/>
    </location>
</feature>
<keyword evidence="2" id="KW-1133">Transmembrane helix</keyword>
<evidence type="ECO:0000256" key="2">
    <source>
        <dbReference type="SAM" id="Phobius"/>
    </source>
</evidence>
<proteinExistence type="predicted"/>
<sequence length="283" mass="32029">MIRKLIKMESFPAHALYIFLFSLSAGTFGQFWSAVHSHPALLEPPYSRFIKPGTDGPFILSLVCLAWEILTWIPHESGWKSTRVWWAIISTVRAIVIASFAVFTALQAQYLPLPLGSCANEYEWPDTSDVPKGTPTMWEVLPLSSTTLRSGHSALVMPCAVLNRLRVFEFVLIGFLAVSLVESTVIFIRLPSVASEMPETSSWLRTLHHAIMIPFRVLFYLFSRLGAQQKTALYPEDEMEPLASSTDIQEPKHSHKRHCAEEEDGIRVRPMPEFIGNERPPDY</sequence>
<dbReference type="OrthoDB" id="4418711at2759"/>
<reference evidence="3" key="1">
    <citation type="submission" date="2022-11" db="EMBL/GenBank/DDBJ databases">
        <authorList>
            <person name="Petersen C."/>
        </authorList>
    </citation>
    <scope>NUCLEOTIDE SEQUENCE</scope>
    <source>
        <strain evidence="3">IBT 23319</strain>
    </source>
</reference>
<keyword evidence="4" id="KW-1185">Reference proteome</keyword>
<feature type="transmembrane region" description="Helical" evidence="2">
    <location>
        <begin position="15"/>
        <end position="35"/>
    </location>
</feature>
<keyword evidence="2" id="KW-0472">Membrane</keyword>
<dbReference type="AlphaFoldDB" id="A0A9W9NV89"/>
<feature type="transmembrane region" description="Helical" evidence="2">
    <location>
        <begin position="202"/>
        <end position="222"/>
    </location>
</feature>
<accession>A0A9W9NV89</accession>
<reference evidence="3" key="2">
    <citation type="journal article" date="2023" name="IMA Fungus">
        <title>Comparative genomic study of the Penicillium genus elucidates a diverse pangenome and 15 lateral gene transfer events.</title>
        <authorList>
            <person name="Petersen C."/>
            <person name="Sorensen T."/>
            <person name="Nielsen M.R."/>
            <person name="Sondergaard T.E."/>
            <person name="Sorensen J.L."/>
            <person name="Fitzpatrick D.A."/>
            <person name="Frisvad J.C."/>
            <person name="Nielsen K.L."/>
        </authorList>
    </citation>
    <scope>NUCLEOTIDE SEQUENCE</scope>
    <source>
        <strain evidence="3">IBT 23319</strain>
    </source>
</reference>
<gene>
    <name evidence="3" type="ORF">N7469_006711</name>
</gene>
<evidence type="ECO:0000313" key="4">
    <source>
        <dbReference type="Proteomes" id="UP001147733"/>
    </source>
</evidence>
<dbReference type="Proteomes" id="UP001147733">
    <property type="component" value="Unassembled WGS sequence"/>
</dbReference>
<dbReference type="GeneID" id="81384796"/>
<dbReference type="RefSeq" id="XP_056499070.1">
    <property type="nucleotide sequence ID" value="XM_056645629.1"/>
</dbReference>
<keyword evidence="2" id="KW-0812">Transmembrane</keyword>
<protein>
    <submittedName>
        <fullName evidence="3">Uncharacterized protein</fullName>
    </submittedName>
</protein>
<feature type="region of interest" description="Disordered" evidence="1">
    <location>
        <begin position="238"/>
        <end position="265"/>
    </location>
</feature>
<organism evidence="3 4">
    <name type="scientific">Penicillium citrinum</name>
    <dbReference type="NCBI Taxonomy" id="5077"/>
    <lineage>
        <taxon>Eukaryota</taxon>
        <taxon>Fungi</taxon>
        <taxon>Dikarya</taxon>
        <taxon>Ascomycota</taxon>
        <taxon>Pezizomycotina</taxon>
        <taxon>Eurotiomycetes</taxon>
        <taxon>Eurotiomycetidae</taxon>
        <taxon>Eurotiales</taxon>
        <taxon>Aspergillaceae</taxon>
        <taxon>Penicillium</taxon>
    </lineage>
</organism>
<evidence type="ECO:0000313" key="3">
    <source>
        <dbReference type="EMBL" id="KAJ5226705.1"/>
    </source>
</evidence>
<feature type="transmembrane region" description="Helical" evidence="2">
    <location>
        <begin position="167"/>
        <end position="190"/>
    </location>
</feature>
<evidence type="ECO:0000256" key="1">
    <source>
        <dbReference type="SAM" id="MobiDB-lite"/>
    </source>
</evidence>
<comment type="caution">
    <text evidence="3">The sequence shown here is derived from an EMBL/GenBank/DDBJ whole genome shotgun (WGS) entry which is preliminary data.</text>
</comment>
<name>A0A9W9NV89_PENCI</name>
<dbReference type="EMBL" id="JAPQKT010000006">
    <property type="protein sequence ID" value="KAJ5226705.1"/>
    <property type="molecule type" value="Genomic_DNA"/>
</dbReference>